<comment type="caution">
    <text evidence="2">The sequence shown here is derived from an EMBL/GenBank/DDBJ whole genome shotgun (WGS) entry which is preliminary data.</text>
</comment>
<dbReference type="InterPro" id="IPR029010">
    <property type="entry name" value="ThuA-like"/>
</dbReference>
<protein>
    <recommendedName>
        <fullName evidence="1">ThuA-like domain-containing protein</fullName>
    </recommendedName>
</protein>
<evidence type="ECO:0000313" key="3">
    <source>
        <dbReference type="Proteomes" id="UP000050827"/>
    </source>
</evidence>
<dbReference type="EMBL" id="LCTZ01000002">
    <property type="protein sequence ID" value="KQC29566.1"/>
    <property type="molecule type" value="Genomic_DNA"/>
</dbReference>
<dbReference type="InterPro" id="IPR029062">
    <property type="entry name" value="Class_I_gatase-like"/>
</dbReference>
<keyword evidence="3" id="KW-1185">Reference proteome</keyword>
<dbReference type="PANTHER" id="PTHR40469">
    <property type="entry name" value="SECRETED GLYCOSYL HYDROLASE"/>
    <property type="match status" value="1"/>
</dbReference>
<accession>A0A0Q1DKY2</accession>
<reference evidence="2 3" key="1">
    <citation type="submission" date="2015-04" db="EMBL/GenBank/DDBJ databases">
        <title>Complete genome of flavobacterium.</title>
        <authorList>
            <person name="Kwon Y.M."/>
            <person name="Kim S.-J."/>
        </authorList>
    </citation>
    <scope>NUCLEOTIDE SEQUENCE [LARGE SCALE GENOMIC DNA]</scope>
    <source>
        <strain evidence="2 3">DK169</strain>
    </source>
</reference>
<evidence type="ECO:0000259" key="1">
    <source>
        <dbReference type="Pfam" id="PF06283"/>
    </source>
</evidence>
<feature type="domain" description="ThuA-like" evidence="1">
    <location>
        <begin position="47"/>
        <end position="241"/>
    </location>
</feature>
<dbReference type="AlphaFoldDB" id="A0A0Q1DKY2"/>
<sequence>MKNLQKDSVIFGVLFLIVLCLNAQNRFYDYRDRSPENKIHILYTAGGNWHDHLGVAAVLRRFLEVRHEYYVTYTEDYDVFTRPLDQYDVIIMNGMPKSMTSEQLSGFLNAVKEGRPVLGLHSATAALSKDTIQRNEYSKVLGAVFNGHPPIHRFPVEIKEPNHPITKNIGPFEIYDEMYFFKQQQEGSTLLIEAEHEGKRTAVAWVRRHGKGKVFYTSLGHGVGAATNRYFQQLVLNALEWLVDKTPK</sequence>
<dbReference type="OrthoDB" id="9816308at2"/>
<evidence type="ECO:0000313" key="2">
    <source>
        <dbReference type="EMBL" id="KQC29566.1"/>
    </source>
</evidence>
<dbReference type="STRING" id="346185.AAY42_06440"/>
<organism evidence="2 3">
    <name type="scientific">Flagellimonas eckloniae</name>
    <dbReference type="NCBI Taxonomy" id="346185"/>
    <lineage>
        <taxon>Bacteria</taxon>
        <taxon>Pseudomonadati</taxon>
        <taxon>Bacteroidota</taxon>
        <taxon>Flavobacteriia</taxon>
        <taxon>Flavobacteriales</taxon>
        <taxon>Flavobacteriaceae</taxon>
        <taxon>Flagellimonas</taxon>
    </lineage>
</organism>
<name>A0A0Q1DKY2_9FLAO</name>
<proteinExistence type="predicted"/>
<gene>
    <name evidence="2" type="ORF">AAY42_06440</name>
</gene>
<dbReference type="PANTHER" id="PTHR40469:SF2">
    <property type="entry name" value="GALACTOSE-BINDING DOMAIN-LIKE SUPERFAMILY PROTEIN"/>
    <property type="match status" value="1"/>
</dbReference>
<dbReference type="Gene3D" id="3.40.50.880">
    <property type="match status" value="1"/>
</dbReference>
<dbReference type="SUPFAM" id="SSF52317">
    <property type="entry name" value="Class I glutamine amidotransferase-like"/>
    <property type="match status" value="1"/>
</dbReference>
<dbReference type="Pfam" id="PF06283">
    <property type="entry name" value="ThuA"/>
    <property type="match status" value="1"/>
</dbReference>
<dbReference type="Proteomes" id="UP000050827">
    <property type="component" value="Unassembled WGS sequence"/>
</dbReference>
<dbReference type="RefSeq" id="WP_055393468.1">
    <property type="nucleotide sequence ID" value="NZ_LCTZ01000002.1"/>
</dbReference>